<evidence type="ECO:0000313" key="2">
    <source>
        <dbReference type="Proteomes" id="UP000053328"/>
    </source>
</evidence>
<reference evidence="1 2" key="1">
    <citation type="submission" date="2015-01" db="EMBL/GenBank/DDBJ databases">
        <title>The Genome Sequence of Exophiala spinifera CBS89968.</title>
        <authorList>
            <consortium name="The Broad Institute Genomics Platform"/>
            <person name="Cuomo C."/>
            <person name="de Hoog S."/>
            <person name="Gorbushina A."/>
            <person name="Stielow B."/>
            <person name="Teixiera M."/>
            <person name="Abouelleil A."/>
            <person name="Chapman S.B."/>
            <person name="Priest M."/>
            <person name="Young S.K."/>
            <person name="Wortman J."/>
            <person name="Nusbaum C."/>
            <person name="Birren B."/>
        </authorList>
    </citation>
    <scope>NUCLEOTIDE SEQUENCE [LARGE SCALE GENOMIC DNA]</scope>
    <source>
        <strain evidence="1 2">CBS 89968</strain>
    </source>
</reference>
<dbReference type="HOGENOM" id="CLU_044368_2_0_1"/>
<gene>
    <name evidence="1" type="ORF">PV08_09633</name>
</gene>
<dbReference type="EMBL" id="KN847498">
    <property type="protein sequence ID" value="KIW12356.1"/>
    <property type="molecule type" value="Genomic_DNA"/>
</dbReference>
<dbReference type="AlphaFoldDB" id="A0A0D1YBN3"/>
<dbReference type="STRING" id="91928.A0A0D1YBN3"/>
<dbReference type="RefSeq" id="XP_016232572.1">
    <property type="nucleotide sequence ID" value="XM_016383949.1"/>
</dbReference>
<name>A0A0D1YBN3_9EURO</name>
<dbReference type="GeneID" id="27336716"/>
<dbReference type="OrthoDB" id="4117996at2759"/>
<protein>
    <recommendedName>
        <fullName evidence="3">Transcription factor domain-containing protein</fullName>
    </recommendedName>
</protein>
<evidence type="ECO:0008006" key="3">
    <source>
        <dbReference type="Google" id="ProtNLM"/>
    </source>
</evidence>
<evidence type="ECO:0000313" key="1">
    <source>
        <dbReference type="EMBL" id="KIW12356.1"/>
    </source>
</evidence>
<proteinExistence type="predicted"/>
<dbReference type="Proteomes" id="UP000053328">
    <property type="component" value="Unassembled WGS sequence"/>
</dbReference>
<keyword evidence="2" id="KW-1185">Reference proteome</keyword>
<accession>A0A0D1YBN3</accession>
<organism evidence="1 2">
    <name type="scientific">Exophiala spinifera</name>
    <dbReference type="NCBI Taxonomy" id="91928"/>
    <lineage>
        <taxon>Eukaryota</taxon>
        <taxon>Fungi</taxon>
        <taxon>Dikarya</taxon>
        <taxon>Ascomycota</taxon>
        <taxon>Pezizomycotina</taxon>
        <taxon>Eurotiomycetes</taxon>
        <taxon>Chaetothyriomycetidae</taxon>
        <taxon>Chaetothyriales</taxon>
        <taxon>Herpotrichiellaceae</taxon>
        <taxon>Exophiala</taxon>
    </lineage>
</organism>
<sequence length="337" mass="37418">MIPDGGLTIQDPEFASLGIEPLTWDDSSIDFSFLTSPRNDKTFQYPNPASSPSWLFRQLTREGDGSSEIQRHPMSPNLSIPSAPSFSVRSIVHRPRRKAATQRTASLILHILKSYPLMMMRHGSLPPFIHSGIVSSSADSDDMKALNNCVCLVHMMSAGVPGSRELFWKNVLGPNSTLKATSKHLNRIRKSAPYTYDLEQSWKDWVFEESARRICVVYQVINMLVYFEPAALCELDGDLLIAPLPARKQLWEAGDMLAWKAESEREPGIDIAFGLTTKGDLIRSGQDMTCSINETAVVHKSRYISTLSHSTANWEEWCSGMDGLGGLIMLAASLVGQ</sequence>
<dbReference type="VEuPathDB" id="FungiDB:PV08_09633"/>